<evidence type="ECO:0000313" key="2">
    <source>
        <dbReference type="Proteomes" id="UP001194696"/>
    </source>
</evidence>
<proteinExistence type="predicted"/>
<accession>A0ABQ7JI05</accession>
<organism evidence="1 2">
    <name type="scientific">Linnemannia gamsii</name>
    <dbReference type="NCBI Taxonomy" id="64522"/>
    <lineage>
        <taxon>Eukaryota</taxon>
        <taxon>Fungi</taxon>
        <taxon>Fungi incertae sedis</taxon>
        <taxon>Mucoromycota</taxon>
        <taxon>Mortierellomycotina</taxon>
        <taxon>Mortierellomycetes</taxon>
        <taxon>Mortierellales</taxon>
        <taxon>Mortierellaceae</taxon>
        <taxon>Linnemannia</taxon>
    </lineage>
</organism>
<keyword evidence="2" id="KW-1185">Reference proteome</keyword>
<dbReference type="Proteomes" id="UP001194696">
    <property type="component" value="Unassembled WGS sequence"/>
</dbReference>
<protein>
    <submittedName>
        <fullName evidence="1">Uncharacterized protein</fullName>
    </submittedName>
</protein>
<evidence type="ECO:0000313" key="1">
    <source>
        <dbReference type="EMBL" id="KAG0273982.1"/>
    </source>
</evidence>
<dbReference type="EMBL" id="JAAAIM010002121">
    <property type="protein sequence ID" value="KAG0273982.1"/>
    <property type="molecule type" value="Genomic_DNA"/>
</dbReference>
<reference evidence="1 2" key="1">
    <citation type="journal article" date="2020" name="Fungal Divers.">
        <title>Resolving the Mortierellaceae phylogeny through synthesis of multi-gene phylogenetics and phylogenomics.</title>
        <authorList>
            <person name="Vandepol N."/>
            <person name="Liber J."/>
            <person name="Desiro A."/>
            <person name="Na H."/>
            <person name="Kennedy M."/>
            <person name="Barry K."/>
            <person name="Grigoriev I.V."/>
            <person name="Miller A.N."/>
            <person name="O'Donnell K."/>
            <person name="Stajich J.E."/>
            <person name="Bonito G."/>
        </authorList>
    </citation>
    <scope>NUCLEOTIDE SEQUENCE [LARGE SCALE GENOMIC DNA]</scope>
    <source>
        <strain evidence="1 2">AD045</strain>
    </source>
</reference>
<name>A0ABQ7JI05_9FUNG</name>
<comment type="caution">
    <text evidence="1">The sequence shown here is derived from an EMBL/GenBank/DDBJ whole genome shotgun (WGS) entry which is preliminary data.</text>
</comment>
<sequence length="101" mass="11641">MRMGVLVGLSYISSHFSTYITPRPFKYRHISIDFTVSISRTPSEAKAFCHLQSMDNKDDVLVDIAGVLQGKKTLEEILDETYHLQVAQPTYRRMFDVLQIM</sequence>
<gene>
    <name evidence="1" type="ORF">BGZ96_004574</name>
</gene>